<dbReference type="Gene3D" id="1.10.238.160">
    <property type="match status" value="1"/>
</dbReference>
<dbReference type="RefSeq" id="WP_035986390.1">
    <property type="nucleotide sequence ID" value="NZ_CP012746.1"/>
</dbReference>
<name>A0A0N7JT91_9BURK</name>
<reference evidence="1 2" key="1">
    <citation type="journal article" date="2014" name="Genome Announc.">
        <title>Draft Genome Sequence of the Haloacid-Degrading Burkholderia caribensis Strain MBA4.</title>
        <authorList>
            <person name="Pan Y."/>
            <person name="Kong K.F."/>
            <person name="Tsang J.S."/>
        </authorList>
    </citation>
    <scope>NUCLEOTIDE SEQUENCE [LARGE SCALE GENOMIC DNA]</scope>
    <source>
        <strain evidence="1 2">MBA4</strain>
    </source>
</reference>
<evidence type="ECO:0000313" key="1">
    <source>
        <dbReference type="EMBL" id="ALL62957.1"/>
    </source>
</evidence>
<sequence length="174" mass="19211">MEYTFTLKYRLSAEDCDFDEIVERLAAEGCDDATVGVGQPGRLALAFAREAKSATHALVSALKDVLRAVPTAQLVEAAPDFVGLTDVAEVAGVSRQNMRKLMQSHATEFPAPVHEGSTSLWHLSDVLEWMHDRGDYDIAPEVFEVARSAKQLNLMKEARTLEPKVTRHFNNLVA</sequence>
<dbReference type="EMBL" id="CP012746">
    <property type="protein sequence ID" value="ALL62957.1"/>
    <property type="molecule type" value="Genomic_DNA"/>
</dbReference>
<dbReference type="GeneID" id="69967260"/>
<dbReference type="Proteomes" id="UP000019146">
    <property type="component" value="Chromosome 1"/>
</dbReference>
<dbReference type="KEGG" id="bcai:K788_0006708"/>
<gene>
    <name evidence="1" type="ORF">K788_0006708</name>
</gene>
<accession>A0A0N7JT91</accession>
<protein>
    <submittedName>
        <fullName evidence="1">Transcriptional regulator, AlpA family</fullName>
    </submittedName>
</protein>
<evidence type="ECO:0000313" key="2">
    <source>
        <dbReference type="Proteomes" id="UP000019146"/>
    </source>
</evidence>
<organism evidence="1 2">
    <name type="scientific">Paraburkholderia caribensis MBA4</name>
    <dbReference type="NCBI Taxonomy" id="1323664"/>
    <lineage>
        <taxon>Bacteria</taxon>
        <taxon>Pseudomonadati</taxon>
        <taxon>Pseudomonadota</taxon>
        <taxon>Betaproteobacteria</taxon>
        <taxon>Burkholderiales</taxon>
        <taxon>Burkholderiaceae</taxon>
        <taxon>Paraburkholderia</taxon>
    </lineage>
</organism>
<dbReference type="AlphaFoldDB" id="A0A0N7JT91"/>
<proteinExistence type="predicted"/>